<comment type="similarity">
    <text evidence="3">Belongs to the unc-13 family.</text>
</comment>
<evidence type="ECO:0000313" key="10">
    <source>
        <dbReference type="EMBL" id="KAL3277541.1"/>
    </source>
</evidence>
<dbReference type="Gene3D" id="1.10.357.50">
    <property type="match status" value="1"/>
</dbReference>
<sequence>MLNSFRSQLEVYKINKSNDNKNNNGTPQVVPRIRRRSLPRNNFRGVKKEEMQRQTSMYLAYMTIDELYSEILYEILHNVGCDLSCEIGHTALFSYIQDAFHVSNEYHQTQLNAAEDREAPKILLNVEVMEAKDLAPKDSNGLSDPFVTLYLSSNLSRKYNTSVKECTLSPVWEEHFALPLTENVTDDSLCIEVWDFDPAESVKEKFGKIFDVKGVKGVRKLMKEIAVTAAHGQHENELIGKARVPLKTIPAAGMTMWYTLEKKNKDSRQGILKVRLSYSSKKNTLVAEQEHRHLLRILLLHELEKSKVAPHWWCGSFSQQGEAIITQHIIQSGLTPIESAICQWAIFTKVHRNHALSFVLFSNILDKLIKPLQSNNTISPEDTRLFWESTKNLLPYCFSVIRKIKKKQADKVLVKNVNEVLTIISKLLMLDVPNGFDLFPETLYPWISNREERSDFSIKSILIDAIIVSASGWFDYIVENNNKSDSNEIAKLQFVSQIMNLVRCDVQKAVEFFDKIFQQKVGIAYAKELYVCYQQKFSEVAQEIVENMCKSLKKLNFTGNTLNEESHKEPLAEGMKLFELYLGIKRFVLLGKGICPVDCDSFYINNFYKWFHGGVAQWLEIAVYKAQQRIEKAVELDELIPVDASVKYSSSAVDTLSIYYTVKVFWQQLSWPDVEGCYTFIAKMIDDICRCGVFYAQRMSQRVDGMGEIENVYENRFEVTNEWCLAINNIEYVSQALKPFTTELGMTEVIEKMTDLKSPLEAQRCQQTLNNVIDNAIDTVNNEIIELLETVISKMAPAMKRLLIEGAELFNQDSNSVDRLMMYVDTNLSTLNRELNEENFNRVIFMVWEQLTKILIDIIETNLEKRRPPSFYANLHKTLNLMLGSFKTSDETTCDGLSQTEEILRIYGLETNDLIHQVHLDLYDEYKKLNESPYGILTARAKFQGNNLHIEILNAKILIAMDSNGLCDTFVRVHIMPEEKFRNHEQPKTKTHNKNLVPLFDETFELTLTDEQRFMDNGLLLFSVKDKDLLGYNNKHVGEAFIHFKDIPDTEDPLSSLPQVHLELARPTNLDAITIKALEHRQGEKLAKEFLKKFKQRMGTNQPRISM</sequence>
<keyword evidence="5" id="KW-0963">Cytoplasm</keyword>
<evidence type="ECO:0000256" key="5">
    <source>
        <dbReference type="ARBA" id="ARBA00022490"/>
    </source>
</evidence>
<feature type="domain" description="MHD2" evidence="9">
    <location>
        <begin position="814"/>
        <end position="926"/>
    </location>
</feature>
<evidence type="ECO:0000256" key="6">
    <source>
        <dbReference type="ARBA" id="ARBA00022753"/>
    </source>
</evidence>
<keyword evidence="6" id="KW-0967">Endosome</keyword>
<dbReference type="PROSITE" id="PS50004">
    <property type="entry name" value="C2"/>
    <property type="match status" value="2"/>
</dbReference>
<evidence type="ECO:0000259" key="8">
    <source>
        <dbReference type="PROSITE" id="PS51258"/>
    </source>
</evidence>
<evidence type="ECO:0008006" key="12">
    <source>
        <dbReference type="Google" id="ProtNLM"/>
    </source>
</evidence>
<dbReference type="PRINTS" id="PR00360">
    <property type="entry name" value="C2DOMAIN"/>
</dbReference>
<dbReference type="PANTHER" id="PTHR45999">
    <property type="entry name" value="UNC-13-4A, ISOFORM B"/>
    <property type="match status" value="1"/>
</dbReference>
<feature type="domain" description="C2" evidence="7">
    <location>
        <begin position="928"/>
        <end position="1061"/>
    </location>
</feature>
<evidence type="ECO:0000259" key="7">
    <source>
        <dbReference type="PROSITE" id="PS50004"/>
    </source>
</evidence>
<evidence type="ECO:0000256" key="3">
    <source>
        <dbReference type="ARBA" id="ARBA00005823"/>
    </source>
</evidence>
<dbReference type="InterPro" id="IPR000008">
    <property type="entry name" value="C2_dom"/>
</dbReference>
<evidence type="ECO:0000256" key="4">
    <source>
        <dbReference type="ARBA" id="ARBA00022483"/>
    </source>
</evidence>
<dbReference type="EMBL" id="JABFTP020000103">
    <property type="protein sequence ID" value="KAL3277541.1"/>
    <property type="molecule type" value="Genomic_DNA"/>
</dbReference>
<evidence type="ECO:0000256" key="1">
    <source>
        <dbReference type="ARBA" id="ARBA00004496"/>
    </source>
</evidence>
<proteinExistence type="inferred from homology"/>
<dbReference type="InterPro" id="IPR035892">
    <property type="entry name" value="C2_domain_sf"/>
</dbReference>
<dbReference type="GO" id="GO:0005770">
    <property type="term" value="C:late endosome"/>
    <property type="evidence" value="ECO:0007669"/>
    <property type="project" value="UniProtKB-SubCell"/>
</dbReference>
<evidence type="ECO:0000256" key="2">
    <source>
        <dbReference type="ARBA" id="ARBA00004603"/>
    </source>
</evidence>
<protein>
    <recommendedName>
        <fullName evidence="12">Protein unc-13 homolog 4B</fullName>
    </recommendedName>
</protein>
<evidence type="ECO:0000313" key="11">
    <source>
        <dbReference type="Proteomes" id="UP001516400"/>
    </source>
</evidence>
<dbReference type="AlphaFoldDB" id="A0ABD2NGW6"/>
<dbReference type="SMART" id="SM00239">
    <property type="entry name" value="C2"/>
    <property type="match status" value="2"/>
</dbReference>
<dbReference type="PANTHER" id="PTHR45999:SF2">
    <property type="entry name" value="PROTEIN UNC-13 HOMOLOG 4B"/>
    <property type="match status" value="1"/>
</dbReference>
<accession>A0ABD2NGW6</accession>
<evidence type="ECO:0000259" key="9">
    <source>
        <dbReference type="PROSITE" id="PS51259"/>
    </source>
</evidence>
<keyword evidence="11" id="KW-1185">Reference proteome</keyword>
<reference evidence="10 11" key="1">
    <citation type="journal article" date="2021" name="BMC Biol.">
        <title>Horizontally acquired antibacterial genes associated with adaptive radiation of ladybird beetles.</title>
        <authorList>
            <person name="Li H.S."/>
            <person name="Tang X.F."/>
            <person name="Huang Y.H."/>
            <person name="Xu Z.Y."/>
            <person name="Chen M.L."/>
            <person name="Du X.Y."/>
            <person name="Qiu B.Y."/>
            <person name="Chen P.T."/>
            <person name="Zhang W."/>
            <person name="Slipinski A."/>
            <person name="Escalona H.E."/>
            <person name="Waterhouse R.M."/>
            <person name="Zwick A."/>
            <person name="Pang H."/>
        </authorList>
    </citation>
    <scope>NUCLEOTIDE SEQUENCE [LARGE SCALE GENOMIC DNA]</scope>
    <source>
        <strain evidence="10">SYSU2018</strain>
    </source>
</reference>
<organism evidence="10 11">
    <name type="scientific">Cryptolaemus montrouzieri</name>
    <dbReference type="NCBI Taxonomy" id="559131"/>
    <lineage>
        <taxon>Eukaryota</taxon>
        <taxon>Metazoa</taxon>
        <taxon>Ecdysozoa</taxon>
        <taxon>Arthropoda</taxon>
        <taxon>Hexapoda</taxon>
        <taxon>Insecta</taxon>
        <taxon>Pterygota</taxon>
        <taxon>Neoptera</taxon>
        <taxon>Endopterygota</taxon>
        <taxon>Coleoptera</taxon>
        <taxon>Polyphaga</taxon>
        <taxon>Cucujiformia</taxon>
        <taxon>Coccinelloidea</taxon>
        <taxon>Coccinellidae</taxon>
        <taxon>Scymninae</taxon>
        <taxon>Scymnini</taxon>
        <taxon>Cryptolaemus</taxon>
    </lineage>
</organism>
<name>A0ABD2NGW6_9CUCU</name>
<dbReference type="PROSITE" id="PS51258">
    <property type="entry name" value="MHD1"/>
    <property type="match status" value="1"/>
</dbReference>
<dbReference type="GO" id="GO:0006887">
    <property type="term" value="P:exocytosis"/>
    <property type="evidence" value="ECO:0007669"/>
    <property type="project" value="UniProtKB-KW"/>
</dbReference>
<dbReference type="CDD" id="cd04009">
    <property type="entry name" value="C2B_Munc13-like"/>
    <property type="match status" value="1"/>
</dbReference>
<feature type="domain" description="C2" evidence="7">
    <location>
        <begin position="105"/>
        <end position="229"/>
    </location>
</feature>
<gene>
    <name evidence="10" type="ORF">HHI36_012885</name>
</gene>
<comment type="caution">
    <text evidence="10">The sequence shown here is derived from an EMBL/GenBank/DDBJ whole genome shotgun (WGS) entry which is preliminary data.</text>
</comment>
<feature type="domain" description="MHD1" evidence="8">
    <location>
        <begin position="578"/>
        <end position="699"/>
    </location>
</feature>
<keyword evidence="4" id="KW-0268">Exocytosis</keyword>
<dbReference type="InterPro" id="IPR014772">
    <property type="entry name" value="Munc13_dom-2"/>
</dbReference>
<dbReference type="Gene3D" id="2.60.40.150">
    <property type="entry name" value="C2 domain"/>
    <property type="match status" value="2"/>
</dbReference>
<dbReference type="SUPFAM" id="SSF49562">
    <property type="entry name" value="C2 domain (Calcium/lipid-binding domain, CaLB)"/>
    <property type="match status" value="2"/>
</dbReference>
<comment type="subcellular location">
    <subcellularLocation>
        <location evidence="1">Cytoplasm</location>
    </subcellularLocation>
    <subcellularLocation>
        <location evidence="2">Late endosome</location>
    </subcellularLocation>
</comment>
<dbReference type="InterPro" id="IPR052095">
    <property type="entry name" value="UNC-13_domain"/>
</dbReference>
<dbReference type="PROSITE" id="PS51259">
    <property type="entry name" value="MHD2"/>
    <property type="match status" value="1"/>
</dbReference>
<dbReference type="Proteomes" id="UP001516400">
    <property type="component" value="Unassembled WGS sequence"/>
</dbReference>
<dbReference type="Pfam" id="PF00168">
    <property type="entry name" value="C2"/>
    <property type="match status" value="2"/>
</dbReference>
<dbReference type="InterPro" id="IPR014770">
    <property type="entry name" value="Munc13_1"/>
</dbReference>